<evidence type="ECO:0008006" key="4">
    <source>
        <dbReference type="Google" id="ProtNLM"/>
    </source>
</evidence>
<dbReference type="Gene3D" id="2.40.70.10">
    <property type="entry name" value="Acid Proteases"/>
    <property type="match status" value="2"/>
</dbReference>
<keyword evidence="1" id="KW-0732">Signal</keyword>
<accession>A0A4Y6UL51</accession>
<sequence length="308" mass="33644">MTFAKIYNGFFVCACLLLTYTLLLGTHALAAPCTLKRAITLSIKDTGGYLSIPVKINGSEVSMIIDTGSQGSLMTPEGVHLLHLPTDPNHHTIMQGPNGTPRLVPNISIHNLSFGHLNLGPGSMPTGNLPGAPILHPPILGLLGADAIDGYDLEFNIPHHQLTFWKATPSSPACTIRPLWKGKWNTILARETDGRLMVPFILDGTRGIALLDSGARSHIINTAFTYRLGLNDELLALDPGGVSAGVDLHQRRYHWHRFHRFTMGGTVWLNPVLTVAPVHDQADMLLGSDWFSKHDIWLSYSSGQVFVQ</sequence>
<dbReference type="InterPro" id="IPR021109">
    <property type="entry name" value="Peptidase_aspartic_dom_sf"/>
</dbReference>
<reference evidence="2 3" key="1">
    <citation type="submission" date="2019-03" db="EMBL/GenBank/DDBJ databases">
        <title>The complete genome sequence of Swingsia samuiensis NBRC107927(T).</title>
        <authorList>
            <person name="Chua K.-O."/>
            <person name="Chan K.-G."/>
            <person name="See-Too W.-S."/>
        </authorList>
    </citation>
    <scope>NUCLEOTIDE SEQUENCE [LARGE SCALE GENOMIC DNA]</scope>
    <source>
        <strain evidence="2 3">AH83</strain>
    </source>
</reference>
<dbReference type="CDD" id="cd05483">
    <property type="entry name" value="retropepsin_like_bacteria"/>
    <property type="match status" value="1"/>
</dbReference>
<protein>
    <recommendedName>
        <fullName evidence="4">Peptidase A2 domain-containing protein</fullName>
    </recommendedName>
</protein>
<proteinExistence type="predicted"/>
<dbReference type="KEGG" id="ssam:E3D00_05605"/>
<gene>
    <name evidence="2" type="ORF">E3D00_05605</name>
</gene>
<evidence type="ECO:0000313" key="2">
    <source>
        <dbReference type="EMBL" id="QDH17097.1"/>
    </source>
</evidence>
<dbReference type="InterPro" id="IPR034122">
    <property type="entry name" value="Retropepsin-like_bacterial"/>
</dbReference>
<evidence type="ECO:0000256" key="1">
    <source>
        <dbReference type="SAM" id="SignalP"/>
    </source>
</evidence>
<dbReference type="EMBL" id="CP038141">
    <property type="protein sequence ID" value="QDH17097.1"/>
    <property type="molecule type" value="Genomic_DNA"/>
</dbReference>
<dbReference type="AlphaFoldDB" id="A0A4Y6UL51"/>
<organism evidence="2 3">
    <name type="scientific">Swingsia samuiensis</name>
    <dbReference type="NCBI Taxonomy" id="1293412"/>
    <lineage>
        <taxon>Bacteria</taxon>
        <taxon>Pseudomonadati</taxon>
        <taxon>Pseudomonadota</taxon>
        <taxon>Alphaproteobacteria</taxon>
        <taxon>Acetobacterales</taxon>
        <taxon>Acetobacteraceae</taxon>
        <taxon>Swingsia</taxon>
    </lineage>
</organism>
<dbReference type="Proteomes" id="UP000316313">
    <property type="component" value="Chromosome"/>
</dbReference>
<feature type="chain" id="PRO_5021355504" description="Peptidase A2 domain-containing protein" evidence="1">
    <location>
        <begin position="31"/>
        <end position="308"/>
    </location>
</feature>
<dbReference type="SUPFAM" id="SSF50630">
    <property type="entry name" value="Acid proteases"/>
    <property type="match status" value="2"/>
</dbReference>
<keyword evidence="3" id="KW-1185">Reference proteome</keyword>
<feature type="signal peptide" evidence="1">
    <location>
        <begin position="1"/>
        <end position="30"/>
    </location>
</feature>
<dbReference type="Pfam" id="PF13650">
    <property type="entry name" value="Asp_protease_2"/>
    <property type="match status" value="2"/>
</dbReference>
<dbReference type="OrthoDB" id="7274117at2"/>
<dbReference type="RefSeq" id="WP_141460707.1">
    <property type="nucleotide sequence ID" value="NZ_CP038141.1"/>
</dbReference>
<name>A0A4Y6UL51_9PROT</name>
<evidence type="ECO:0000313" key="3">
    <source>
        <dbReference type="Proteomes" id="UP000316313"/>
    </source>
</evidence>